<evidence type="ECO:0000313" key="1">
    <source>
        <dbReference type="EMBL" id="KKK69932.1"/>
    </source>
</evidence>
<evidence type="ECO:0008006" key="2">
    <source>
        <dbReference type="Google" id="ProtNLM"/>
    </source>
</evidence>
<dbReference type="EMBL" id="LAZR01058420">
    <property type="protein sequence ID" value="KKK69932.1"/>
    <property type="molecule type" value="Genomic_DNA"/>
</dbReference>
<dbReference type="CDD" id="cd06530">
    <property type="entry name" value="S26_SPase_I"/>
    <property type="match status" value="1"/>
</dbReference>
<feature type="non-terminal residue" evidence="1">
    <location>
        <position position="1"/>
    </location>
</feature>
<dbReference type="GO" id="GO:0004252">
    <property type="term" value="F:serine-type endopeptidase activity"/>
    <property type="evidence" value="ECO:0007669"/>
    <property type="project" value="InterPro"/>
</dbReference>
<sequence length="176" mass="18776">LEVRIEELEAKLEAANTFQILTGSRESLARDIASLESQAASLSTDVGAVQGALFQARSELGRILAATASIETAVGSFISTKVAGTSMEPGITERDLVFLKLPPFSVVTGDVIVSGNPACPYMHRIVAAVAGGWQTKGDNRSVVDNKWQWPGVCSEQLTLCRKIGTMPSWRNLSVGK</sequence>
<accession>A0A0F8XLG5</accession>
<dbReference type="GO" id="GO:0006465">
    <property type="term" value="P:signal peptide processing"/>
    <property type="evidence" value="ECO:0007669"/>
    <property type="project" value="InterPro"/>
</dbReference>
<organism evidence="1">
    <name type="scientific">marine sediment metagenome</name>
    <dbReference type="NCBI Taxonomy" id="412755"/>
    <lineage>
        <taxon>unclassified sequences</taxon>
        <taxon>metagenomes</taxon>
        <taxon>ecological metagenomes</taxon>
    </lineage>
</organism>
<proteinExistence type="predicted"/>
<reference evidence="1" key="1">
    <citation type="journal article" date="2015" name="Nature">
        <title>Complex archaea that bridge the gap between prokaryotes and eukaryotes.</title>
        <authorList>
            <person name="Spang A."/>
            <person name="Saw J.H."/>
            <person name="Jorgensen S.L."/>
            <person name="Zaremba-Niedzwiedzka K."/>
            <person name="Martijn J."/>
            <person name="Lind A.E."/>
            <person name="van Eijk R."/>
            <person name="Schleper C."/>
            <person name="Guy L."/>
            <person name="Ettema T.J."/>
        </authorList>
    </citation>
    <scope>NUCLEOTIDE SEQUENCE</scope>
</reference>
<name>A0A0F8XLG5_9ZZZZ</name>
<dbReference type="AlphaFoldDB" id="A0A0F8XLG5"/>
<protein>
    <recommendedName>
        <fullName evidence="2">Peptidase S26 domain-containing protein</fullName>
    </recommendedName>
</protein>
<comment type="caution">
    <text evidence="1">The sequence shown here is derived from an EMBL/GenBank/DDBJ whole genome shotgun (WGS) entry which is preliminary data.</text>
</comment>
<gene>
    <name evidence="1" type="ORF">LCGC14_2929110</name>
</gene>
<dbReference type="InterPro" id="IPR019533">
    <property type="entry name" value="Peptidase_S26"/>
</dbReference>